<comment type="function">
    <text evidence="10">Involved in SarA attenuation. Affects resistance to oxacillin and teicoplanin, as well as the synthesis of virulence factors.</text>
</comment>
<comment type="subcellular location">
    <subcellularLocation>
        <location evidence="1">Cell membrane</location>
        <topology evidence="1">Single-pass type II membrane protein</topology>
    </subcellularLocation>
</comment>
<accession>A0ABV6GJN6</accession>
<dbReference type="Pfam" id="PF03816">
    <property type="entry name" value="LytR_cpsA_psr"/>
    <property type="match status" value="1"/>
</dbReference>
<dbReference type="NCBIfam" id="TIGR00350">
    <property type="entry name" value="lytR_cpsA_psr"/>
    <property type="match status" value="1"/>
</dbReference>
<evidence type="ECO:0000256" key="1">
    <source>
        <dbReference type="ARBA" id="ARBA00004401"/>
    </source>
</evidence>
<protein>
    <recommendedName>
        <fullName evidence="11">Regulatory protein MsrR</fullName>
    </recommendedName>
</protein>
<dbReference type="PANTHER" id="PTHR33392:SF8">
    <property type="entry name" value="REGULATORY PROTEIN MSRR"/>
    <property type="match status" value="1"/>
</dbReference>
<dbReference type="Proteomes" id="UP001589854">
    <property type="component" value="Unassembled WGS sequence"/>
</dbReference>
<evidence type="ECO:0000256" key="10">
    <source>
        <dbReference type="ARBA" id="ARBA00037178"/>
    </source>
</evidence>
<proteinExistence type="inferred from homology"/>
<evidence type="ECO:0000256" key="8">
    <source>
        <dbReference type="ARBA" id="ARBA00023136"/>
    </source>
</evidence>
<evidence type="ECO:0000256" key="12">
    <source>
        <dbReference type="SAM" id="Phobius"/>
    </source>
</evidence>
<dbReference type="Gene3D" id="3.40.630.190">
    <property type="entry name" value="LCP protein"/>
    <property type="match status" value="1"/>
</dbReference>
<keyword evidence="3" id="KW-1003">Cell membrane</keyword>
<evidence type="ECO:0000256" key="9">
    <source>
        <dbReference type="ARBA" id="ARBA00023163"/>
    </source>
</evidence>
<sequence length="312" mass="34895">MRTEKQKKRKKKFARKLGLTFVTLLTIFVGLVGYMYWQYRDGVEQAKSETSIQQEEYVFDGNEDINGNTNVLLLGSDTRGEKQARSDTIMIAQYNPNTGKPKLVSIMRDSYVDIPGHGKNKINTAFSLGGPDLLRKTIKENFGIELQYYAIIDFQGFEKMIDVAFPDGVEIEVEKQMSEKIGVTINPGLQRLDGEHLLGYVRFRQDKIGDFGRVERQQQAIQAIKDQLISLDGVTKLPKLVGAVTPFVNTDIGTTDTLFIGKDVLTGGASTIETLRIPVDNGYTNERYSGAGAVLDLDFEKNSTAIQEFLSK</sequence>
<evidence type="ECO:0000256" key="3">
    <source>
        <dbReference type="ARBA" id="ARBA00022475"/>
    </source>
</evidence>
<dbReference type="RefSeq" id="WP_378937649.1">
    <property type="nucleotide sequence ID" value="NZ_JBHLVO010000026.1"/>
</dbReference>
<name>A0ABV6GJN6_9BACI</name>
<evidence type="ECO:0000259" key="13">
    <source>
        <dbReference type="Pfam" id="PF03816"/>
    </source>
</evidence>
<keyword evidence="15" id="KW-1185">Reference proteome</keyword>
<organism evidence="14 15">
    <name type="scientific">Metabacillus herbersteinensis</name>
    <dbReference type="NCBI Taxonomy" id="283816"/>
    <lineage>
        <taxon>Bacteria</taxon>
        <taxon>Bacillati</taxon>
        <taxon>Bacillota</taxon>
        <taxon>Bacilli</taxon>
        <taxon>Bacillales</taxon>
        <taxon>Bacillaceae</taxon>
        <taxon>Metabacillus</taxon>
    </lineage>
</organism>
<feature type="transmembrane region" description="Helical" evidence="12">
    <location>
        <begin position="21"/>
        <end position="39"/>
    </location>
</feature>
<evidence type="ECO:0000256" key="6">
    <source>
        <dbReference type="ARBA" id="ARBA00022989"/>
    </source>
</evidence>
<keyword evidence="6 12" id="KW-1133">Transmembrane helix</keyword>
<dbReference type="PANTHER" id="PTHR33392">
    <property type="entry name" value="POLYISOPRENYL-TEICHOIC ACID--PEPTIDOGLYCAN TEICHOIC ACID TRANSFERASE TAGU"/>
    <property type="match status" value="1"/>
</dbReference>
<keyword evidence="7" id="KW-0805">Transcription regulation</keyword>
<keyword evidence="9" id="KW-0804">Transcription</keyword>
<dbReference type="EMBL" id="JBHLVO010000026">
    <property type="protein sequence ID" value="MFC0273900.1"/>
    <property type="molecule type" value="Genomic_DNA"/>
</dbReference>
<comment type="similarity">
    <text evidence="2">Belongs to the LytR/CpsA/Psr (LCP) family.</text>
</comment>
<evidence type="ECO:0000256" key="11">
    <source>
        <dbReference type="ARBA" id="ARBA00040752"/>
    </source>
</evidence>
<dbReference type="InterPro" id="IPR004474">
    <property type="entry name" value="LytR_CpsA_psr"/>
</dbReference>
<keyword evidence="5" id="KW-0735">Signal-anchor</keyword>
<evidence type="ECO:0000256" key="2">
    <source>
        <dbReference type="ARBA" id="ARBA00006068"/>
    </source>
</evidence>
<evidence type="ECO:0000256" key="5">
    <source>
        <dbReference type="ARBA" id="ARBA00022968"/>
    </source>
</evidence>
<evidence type="ECO:0000313" key="14">
    <source>
        <dbReference type="EMBL" id="MFC0273900.1"/>
    </source>
</evidence>
<evidence type="ECO:0000256" key="4">
    <source>
        <dbReference type="ARBA" id="ARBA00022692"/>
    </source>
</evidence>
<comment type="caution">
    <text evidence="14">The sequence shown here is derived from an EMBL/GenBank/DDBJ whole genome shotgun (WGS) entry which is preliminary data.</text>
</comment>
<evidence type="ECO:0000256" key="7">
    <source>
        <dbReference type="ARBA" id="ARBA00023015"/>
    </source>
</evidence>
<keyword evidence="8 12" id="KW-0472">Membrane</keyword>
<reference evidence="14 15" key="1">
    <citation type="submission" date="2024-09" db="EMBL/GenBank/DDBJ databases">
        <authorList>
            <person name="Sun Q."/>
            <person name="Mori K."/>
        </authorList>
    </citation>
    <scope>NUCLEOTIDE SEQUENCE [LARGE SCALE GENOMIC DNA]</scope>
    <source>
        <strain evidence="14 15">CCM 7228</strain>
    </source>
</reference>
<gene>
    <name evidence="14" type="ORF">ACFFIX_21180</name>
</gene>
<evidence type="ECO:0000313" key="15">
    <source>
        <dbReference type="Proteomes" id="UP001589854"/>
    </source>
</evidence>
<feature type="domain" description="Cell envelope-related transcriptional attenuator" evidence="13">
    <location>
        <begin position="85"/>
        <end position="228"/>
    </location>
</feature>
<dbReference type="InterPro" id="IPR050922">
    <property type="entry name" value="LytR/CpsA/Psr_CW_biosynth"/>
</dbReference>
<keyword evidence="4 12" id="KW-0812">Transmembrane</keyword>